<protein>
    <submittedName>
        <fullName evidence="19">Penicillin-binding protein, 1A family</fullName>
        <ecNumber evidence="19">2.4.1.129</ecNumber>
    </submittedName>
</protein>
<keyword evidence="11" id="KW-0511">Multifunctional enzyme</keyword>
<dbReference type="NCBIfam" id="TIGR02074">
    <property type="entry name" value="PBP_1a_fam"/>
    <property type="match status" value="1"/>
</dbReference>
<dbReference type="InterPro" id="IPR036950">
    <property type="entry name" value="PBP_transglycosylase"/>
</dbReference>
<dbReference type="KEGG" id="bid:Bind_3046"/>
<keyword evidence="16" id="KW-1133">Transmembrane helix</keyword>
<reference evidence="19 20" key="2">
    <citation type="journal article" date="2010" name="J. Bacteriol.">
        <title>Complete genome sequence of Beijerinckia indica subsp. indica.</title>
        <authorList>
            <person name="Tamas I."/>
            <person name="Dedysh S.N."/>
            <person name="Liesack W."/>
            <person name="Stott M.B."/>
            <person name="Alam M."/>
            <person name="Murrell J.C."/>
            <person name="Dunfield P.F."/>
        </authorList>
    </citation>
    <scope>NUCLEOTIDE SEQUENCE [LARGE SCALE GENOMIC DNA]</scope>
    <source>
        <strain evidence="20">ATCC 9039 / DSM 1715 / NCIMB 8712</strain>
    </source>
</reference>
<keyword evidence="10" id="KW-0573">Peptidoglycan synthesis</keyword>
<evidence type="ECO:0000256" key="16">
    <source>
        <dbReference type="SAM" id="Phobius"/>
    </source>
</evidence>
<dbReference type="Pfam" id="PF00905">
    <property type="entry name" value="Transpeptidase"/>
    <property type="match status" value="1"/>
</dbReference>
<dbReference type="Proteomes" id="UP000001695">
    <property type="component" value="Chromosome"/>
</dbReference>
<dbReference type="eggNOG" id="COG0744">
    <property type="taxonomic scope" value="Bacteria"/>
</dbReference>
<dbReference type="CAZy" id="GT51">
    <property type="family name" value="Glycosyltransferase Family 51"/>
</dbReference>
<comment type="catalytic activity">
    <reaction evidence="14">
        <text>[GlcNAc-(1-&gt;4)-Mur2Ac(oyl-L-Ala-gamma-D-Glu-L-Lys-D-Ala-D-Ala)](n)-di-trans,octa-cis-undecaprenyl diphosphate + beta-D-GlcNAc-(1-&gt;4)-Mur2Ac(oyl-L-Ala-gamma-D-Glu-L-Lys-D-Ala-D-Ala)-di-trans,octa-cis-undecaprenyl diphosphate = [GlcNAc-(1-&gt;4)-Mur2Ac(oyl-L-Ala-gamma-D-Glu-L-Lys-D-Ala-D-Ala)](n+1)-di-trans,octa-cis-undecaprenyl diphosphate + di-trans,octa-cis-undecaprenyl diphosphate + H(+)</text>
        <dbReference type="Rhea" id="RHEA:23708"/>
        <dbReference type="Rhea" id="RHEA-COMP:9602"/>
        <dbReference type="Rhea" id="RHEA-COMP:9603"/>
        <dbReference type="ChEBI" id="CHEBI:15378"/>
        <dbReference type="ChEBI" id="CHEBI:58405"/>
        <dbReference type="ChEBI" id="CHEBI:60033"/>
        <dbReference type="ChEBI" id="CHEBI:78435"/>
        <dbReference type="EC" id="2.4.99.28"/>
    </reaction>
</comment>
<dbReference type="STRING" id="395963.Bind_3046"/>
<evidence type="ECO:0000256" key="8">
    <source>
        <dbReference type="ARBA" id="ARBA00022801"/>
    </source>
</evidence>
<evidence type="ECO:0000256" key="14">
    <source>
        <dbReference type="ARBA" id="ARBA00049902"/>
    </source>
</evidence>
<keyword evidence="5" id="KW-0645">Protease</keyword>
<feature type="domain" description="Penicillin-binding protein transpeptidase" evidence="17">
    <location>
        <begin position="333"/>
        <end position="563"/>
    </location>
</feature>
<dbReference type="SUPFAM" id="SSF53955">
    <property type="entry name" value="Lysozyme-like"/>
    <property type="match status" value="1"/>
</dbReference>
<feature type="transmembrane region" description="Helical" evidence="16">
    <location>
        <begin position="21"/>
        <end position="48"/>
    </location>
</feature>
<organism evidence="19 20">
    <name type="scientific">Beijerinckia indica subsp. indica (strain ATCC 9039 / DSM 1715 / NCIMB 8712)</name>
    <dbReference type="NCBI Taxonomy" id="395963"/>
    <lineage>
        <taxon>Bacteria</taxon>
        <taxon>Pseudomonadati</taxon>
        <taxon>Pseudomonadota</taxon>
        <taxon>Alphaproteobacteria</taxon>
        <taxon>Hyphomicrobiales</taxon>
        <taxon>Beijerinckiaceae</taxon>
        <taxon>Beijerinckia</taxon>
    </lineage>
</organism>
<dbReference type="GO" id="GO:0006508">
    <property type="term" value="P:proteolysis"/>
    <property type="evidence" value="ECO:0007669"/>
    <property type="project" value="UniProtKB-KW"/>
</dbReference>
<evidence type="ECO:0000256" key="7">
    <source>
        <dbReference type="ARBA" id="ARBA00022679"/>
    </source>
</evidence>
<dbReference type="RefSeq" id="WP_012385957.1">
    <property type="nucleotide sequence ID" value="NC_010581.1"/>
</dbReference>
<name>B2IBI2_BEII9</name>
<evidence type="ECO:0000256" key="13">
    <source>
        <dbReference type="ARBA" id="ARBA00034000"/>
    </source>
</evidence>
<dbReference type="PANTHER" id="PTHR32282:SF33">
    <property type="entry name" value="PEPTIDOGLYCAN GLYCOSYLTRANSFERASE"/>
    <property type="match status" value="1"/>
</dbReference>
<evidence type="ECO:0000256" key="12">
    <source>
        <dbReference type="ARBA" id="ARBA00023316"/>
    </source>
</evidence>
<dbReference type="GO" id="GO:0030288">
    <property type="term" value="C:outer membrane-bounded periplasmic space"/>
    <property type="evidence" value="ECO:0007669"/>
    <property type="project" value="TreeGrafter"/>
</dbReference>
<feature type="compositionally biased region" description="Low complexity" evidence="15">
    <location>
        <begin position="656"/>
        <end position="675"/>
    </location>
</feature>
<evidence type="ECO:0000259" key="17">
    <source>
        <dbReference type="Pfam" id="PF00905"/>
    </source>
</evidence>
<gene>
    <name evidence="19" type="ordered locus">Bind_3046</name>
</gene>
<keyword evidence="4" id="KW-0121">Carboxypeptidase</keyword>
<dbReference type="SUPFAM" id="SSF56601">
    <property type="entry name" value="beta-lactamase/transpeptidase-like"/>
    <property type="match status" value="1"/>
</dbReference>
<evidence type="ECO:0000256" key="5">
    <source>
        <dbReference type="ARBA" id="ARBA00022670"/>
    </source>
</evidence>
<dbReference type="InterPro" id="IPR001264">
    <property type="entry name" value="Glyco_trans_51"/>
</dbReference>
<dbReference type="GO" id="GO:0008955">
    <property type="term" value="F:peptidoglycan glycosyltransferase activity"/>
    <property type="evidence" value="ECO:0007669"/>
    <property type="project" value="UniProtKB-EC"/>
</dbReference>
<dbReference type="UniPathway" id="UPA00219"/>
<sequence length="720" mass="76744">MTKSEKDPQQRSKKARRRSPLWRIFSAFCALAIWAGVLGIGIIGYYTLKMPPIDQLSVPKRPPNIAILSETGTLIANRGDTGGATIRLADLPPYLPRAFVAIEDRRFYQHSGIDPLGIIRALFRNVAGGGAMQGGSTLTQQLAKNLFLTQERTMARKIQEVILAVWLEHKYSKDQLLELYLNRVYFGSGAYGVEAAAEKYFGHPAKLVTLPEAAMLAGLMKAPTKLAPTHNPRGAAERAAQVVAAMREEGFITESMAQLALLHPAQVQRSQGAGSFNYAADYAMDLLDETIGTIDQDILVTTSISLPLQAAAEKALTEELDRKGARYGVAQGAMVALAPDGAIKALVGGRNYAESQFDRAASAHRQPGSSFKPFVYLAAMEAGLTPDTVRDDAPINIKGWQPENYSHAYQGPVTLTRALSQSLNTVAARLGNEVGPKAVIRLAHRLGIESDLQANASLALGTSEVTPLEITSAYVPFANGGIGVQPHIILKVKTASGQLLYQRKGRSNGRVIDEASLSMMNRMMQETLISGTAHGTSVPGWQAAGKTGTSQDWRDAWFIGYTSHMIAGVWLGNDDNSPTRKASGGTLPVEIWSRFMKIAHQNQPPQPLPGGVWQSPAMPQVLAPNSAPPGEAGLGAPIAVGAAPPVSEAQDSAPRAQAPTAYGAPAASSSSSSSSWAPENDLNGMLPPAAIPNTQGNAARGRGRQPPQTERGLFESLFGG</sequence>
<dbReference type="HOGENOM" id="CLU_006354_2_4_5"/>
<keyword evidence="6 19" id="KW-0328">Glycosyltransferase</keyword>
<evidence type="ECO:0000259" key="18">
    <source>
        <dbReference type="Pfam" id="PF00912"/>
    </source>
</evidence>
<evidence type="ECO:0000256" key="3">
    <source>
        <dbReference type="ARBA" id="ARBA00007739"/>
    </source>
</evidence>
<evidence type="ECO:0000256" key="11">
    <source>
        <dbReference type="ARBA" id="ARBA00023268"/>
    </source>
</evidence>
<keyword evidence="20" id="KW-1185">Reference proteome</keyword>
<keyword evidence="16" id="KW-0812">Transmembrane</keyword>
<keyword evidence="16" id="KW-0472">Membrane</keyword>
<comment type="similarity">
    <text evidence="2">In the C-terminal section; belongs to the transpeptidase family.</text>
</comment>
<dbReference type="PANTHER" id="PTHR32282">
    <property type="entry name" value="BINDING PROTEIN TRANSPEPTIDASE, PUTATIVE-RELATED"/>
    <property type="match status" value="1"/>
</dbReference>
<proteinExistence type="inferred from homology"/>
<comment type="similarity">
    <text evidence="3">In the N-terminal section; belongs to the glycosyltransferase 51 family.</text>
</comment>
<accession>B2IBI2</accession>
<comment type="catalytic activity">
    <reaction evidence="13">
        <text>Preferential cleavage: (Ac)2-L-Lys-D-Ala-|-D-Ala. Also transpeptidation of peptidyl-alanyl moieties that are N-acyl substituents of D-alanine.</text>
        <dbReference type="EC" id="3.4.16.4"/>
    </reaction>
</comment>
<dbReference type="EMBL" id="CP001016">
    <property type="protein sequence ID" value="ACB96608.1"/>
    <property type="molecule type" value="Genomic_DNA"/>
</dbReference>
<dbReference type="GO" id="GO:0008360">
    <property type="term" value="P:regulation of cell shape"/>
    <property type="evidence" value="ECO:0007669"/>
    <property type="project" value="UniProtKB-KW"/>
</dbReference>
<dbReference type="GO" id="GO:0008658">
    <property type="term" value="F:penicillin binding"/>
    <property type="evidence" value="ECO:0007669"/>
    <property type="project" value="InterPro"/>
</dbReference>
<dbReference type="OrthoDB" id="9766909at2"/>
<dbReference type="AlphaFoldDB" id="B2IBI2"/>
<dbReference type="InterPro" id="IPR001460">
    <property type="entry name" value="PCN-bd_Tpept"/>
</dbReference>
<dbReference type="GO" id="GO:0009002">
    <property type="term" value="F:serine-type D-Ala-D-Ala carboxypeptidase activity"/>
    <property type="evidence" value="ECO:0007669"/>
    <property type="project" value="UniProtKB-EC"/>
</dbReference>
<dbReference type="InterPro" id="IPR050396">
    <property type="entry name" value="Glycosyltr_51/Transpeptidase"/>
</dbReference>
<dbReference type="InterPro" id="IPR023346">
    <property type="entry name" value="Lysozyme-like_dom_sf"/>
</dbReference>
<evidence type="ECO:0000313" key="20">
    <source>
        <dbReference type="Proteomes" id="UP000001695"/>
    </source>
</evidence>
<feature type="compositionally biased region" description="Low complexity" evidence="15">
    <location>
        <begin position="634"/>
        <end position="645"/>
    </location>
</feature>
<evidence type="ECO:0000256" key="15">
    <source>
        <dbReference type="SAM" id="MobiDB-lite"/>
    </source>
</evidence>
<keyword evidence="8" id="KW-0378">Hydrolase</keyword>
<dbReference type="GO" id="GO:0009252">
    <property type="term" value="P:peptidoglycan biosynthetic process"/>
    <property type="evidence" value="ECO:0007669"/>
    <property type="project" value="UniProtKB-UniPathway"/>
</dbReference>
<comment type="pathway">
    <text evidence="1">Cell wall biogenesis; peptidoglycan biosynthesis.</text>
</comment>
<keyword evidence="7 19" id="KW-0808">Transferase</keyword>
<dbReference type="Pfam" id="PF00912">
    <property type="entry name" value="Transgly"/>
    <property type="match status" value="1"/>
</dbReference>
<evidence type="ECO:0000256" key="6">
    <source>
        <dbReference type="ARBA" id="ARBA00022676"/>
    </source>
</evidence>
<dbReference type="InterPro" id="IPR012338">
    <property type="entry name" value="Beta-lactam/transpept-like"/>
</dbReference>
<dbReference type="GO" id="GO:0071555">
    <property type="term" value="P:cell wall organization"/>
    <property type="evidence" value="ECO:0007669"/>
    <property type="project" value="UniProtKB-KW"/>
</dbReference>
<dbReference type="EC" id="2.4.1.129" evidence="19"/>
<feature type="region of interest" description="Disordered" evidence="15">
    <location>
        <begin position="601"/>
        <end position="720"/>
    </location>
</feature>
<dbReference type="FunFam" id="1.10.3810.10:FF:000001">
    <property type="entry name" value="Penicillin-binding protein 1A"/>
    <property type="match status" value="1"/>
</dbReference>
<evidence type="ECO:0000256" key="2">
    <source>
        <dbReference type="ARBA" id="ARBA00007090"/>
    </source>
</evidence>
<evidence type="ECO:0000256" key="4">
    <source>
        <dbReference type="ARBA" id="ARBA00022645"/>
    </source>
</evidence>
<evidence type="ECO:0000256" key="10">
    <source>
        <dbReference type="ARBA" id="ARBA00022984"/>
    </source>
</evidence>
<feature type="domain" description="Glycosyl transferase family 51" evidence="18">
    <location>
        <begin position="83"/>
        <end position="246"/>
    </location>
</feature>
<evidence type="ECO:0000256" key="1">
    <source>
        <dbReference type="ARBA" id="ARBA00004752"/>
    </source>
</evidence>
<evidence type="ECO:0000256" key="9">
    <source>
        <dbReference type="ARBA" id="ARBA00022960"/>
    </source>
</evidence>
<dbReference type="Gene3D" id="1.10.3810.10">
    <property type="entry name" value="Biosynthetic peptidoglycan transglycosylase-like"/>
    <property type="match status" value="1"/>
</dbReference>
<dbReference type="Gene3D" id="3.40.710.10">
    <property type="entry name" value="DD-peptidase/beta-lactamase superfamily"/>
    <property type="match status" value="1"/>
</dbReference>
<keyword evidence="9" id="KW-0133">Cell shape</keyword>
<evidence type="ECO:0000313" key="19">
    <source>
        <dbReference type="EMBL" id="ACB96608.1"/>
    </source>
</evidence>
<reference evidence="20" key="1">
    <citation type="submission" date="2008-03" db="EMBL/GenBank/DDBJ databases">
        <title>Complete sequence of chromosome of Beijerinckia indica subsp. indica ATCC 9039.</title>
        <authorList>
            <consortium name="US DOE Joint Genome Institute"/>
            <person name="Copeland A."/>
            <person name="Lucas S."/>
            <person name="Lapidus A."/>
            <person name="Glavina del Rio T."/>
            <person name="Dalin E."/>
            <person name="Tice H."/>
            <person name="Bruce D."/>
            <person name="Goodwin L."/>
            <person name="Pitluck S."/>
            <person name="LaButti K."/>
            <person name="Schmutz J."/>
            <person name="Larimer F."/>
            <person name="Land M."/>
            <person name="Hauser L."/>
            <person name="Kyrpides N."/>
            <person name="Mikhailova N."/>
            <person name="Dunfield P.F."/>
            <person name="Dedysh S.N."/>
            <person name="Liesack W."/>
            <person name="Saw J.H."/>
            <person name="Alam M."/>
            <person name="Chen Y."/>
            <person name="Murrell J.C."/>
            <person name="Richardson P."/>
        </authorList>
    </citation>
    <scope>NUCLEOTIDE SEQUENCE [LARGE SCALE GENOMIC DNA]</scope>
    <source>
        <strain evidence="20">ATCC 9039 / DSM 1715 / NCIMB 8712</strain>
    </source>
</reference>
<keyword evidence="12" id="KW-0961">Cell wall biogenesis/degradation</keyword>